<protein>
    <submittedName>
        <fullName evidence="2">Uncharacterized protein</fullName>
    </submittedName>
</protein>
<evidence type="ECO:0000256" key="1">
    <source>
        <dbReference type="SAM" id="MobiDB-lite"/>
    </source>
</evidence>
<proteinExistence type="predicted"/>
<reference evidence="3" key="1">
    <citation type="journal article" date="2019" name="Int. J. Syst. Evol. Microbiol.">
        <title>The Global Catalogue of Microorganisms (GCM) 10K type strain sequencing project: providing services to taxonomists for standard genome sequencing and annotation.</title>
        <authorList>
            <consortium name="The Broad Institute Genomics Platform"/>
            <consortium name="The Broad Institute Genome Sequencing Center for Infectious Disease"/>
            <person name="Wu L."/>
            <person name="Ma J."/>
        </authorList>
    </citation>
    <scope>NUCLEOTIDE SEQUENCE [LARGE SCALE GENOMIC DNA]</scope>
    <source>
        <strain evidence="3">JCM 11896</strain>
    </source>
</reference>
<evidence type="ECO:0000313" key="3">
    <source>
        <dbReference type="Proteomes" id="UP001501414"/>
    </source>
</evidence>
<accession>A0ABP4IID2</accession>
<comment type="caution">
    <text evidence="2">The sequence shown here is derived from an EMBL/GenBank/DDBJ whole genome shotgun (WGS) entry which is preliminary data.</text>
</comment>
<gene>
    <name evidence="2" type="ORF">GCM10009613_24900</name>
</gene>
<evidence type="ECO:0000313" key="2">
    <source>
        <dbReference type="EMBL" id="GAA1388079.1"/>
    </source>
</evidence>
<dbReference type="EMBL" id="BAAAJK010000007">
    <property type="protein sequence ID" value="GAA1388079.1"/>
    <property type="molecule type" value="Genomic_DNA"/>
</dbReference>
<organism evidence="2 3">
    <name type="scientific">Pseudonocardia kongjuensis</name>
    <dbReference type="NCBI Taxonomy" id="102227"/>
    <lineage>
        <taxon>Bacteria</taxon>
        <taxon>Bacillati</taxon>
        <taxon>Actinomycetota</taxon>
        <taxon>Actinomycetes</taxon>
        <taxon>Pseudonocardiales</taxon>
        <taxon>Pseudonocardiaceae</taxon>
        <taxon>Pseudonocardia</taxon>
    </lineage>
</organism>
<sequence>MASEVSASSDIHSPVEVSAVTDHSLRNAGMASTDDTRCAVEAGCGDADVTIAAHLLTDRDRADGGSRGPSGSPA</sequence>
<dbReference type="Proteomes" id="UP001501414">
    <property type="component" value="Unassembled WGS sequence"/>
</dbReference>
<feature type="compositionally biased region" description="Polar residues" evidence="1">
    <location>
        <begin position="1"/>
        <end position="11"/>
    </location>
</feature>
<keyword evidence="3" id="KW-1185">Reference proteome</keyword>
<feature type="region of interest" description="Disordered" evidence="1">
    <location>
        <begin position="1"/>
        <end position="33"/>
    </location>
</feature>
<name>A0ABP4IID2_9PSEU</name>